<dbReference type="SUPFAM" id="SSF52540">
    <property type="entry name" value="P-loop containing nucleoside triphosphate hydrolases"/>
    <property type="match status" value="1"/>
</dbReference>
<dbReference type="CDD" id="cd04145">
    <property type="entry name" value="M_R_Ras_like"/>
    <property type="match status" value="1"/>
</dbReference>
<evidence type="ECO:0008006" key="5">
    <source>
        <dbReference type="Google" id="ProtNLM"/>
    </source>
</evidence>
<comment type="caution">
    <text evidence="3">The sequence shown here is derived from an EMBL/GenBank/DDBJ whole genome shotgun (WGS) entry which is preliminary data.</text>
</comment>
<evidence type="ECO:0000256" key="1">
    <source>
        <dbReference type="ARBA" id="ARBA00022741"/>
    </source>
</evidence>
<name>A0ABN9MKX9_9NEOB</name>
<dbReference type="SMART" id="SM00173">
    <property type="entry name" value="RAS"/>
    <property type="match status" value="1"/>
</dbReference>
<accession>A0ABN9MKX9</accession>
<dbReference type="PRINTS" id="PR00449">
    <property type="entry name" value="RASTRNSFRMNG"/>
</dbReference>
<dbReference type="Gene3D" id="3.40.50.300">
    <property type="entry name" value="P-loop containing nucleotide triphosphate hydrolases"/>
    <property type="match status" value="1"/>
</dbReference>
<reference evidence="3" key="1">
    <citation type="submission" date="2023-07" db="EMBL/GenBank/DDBJ databases">
        <authorList>
            <person name="Stuckert A."/>
        </authorList>
    </citation>
    <scope>NUCLEOTIDE SEQUENCE</scope>
</reference>
<evidence type="ECO:0000256" key="2">
    <source>
        <dbReference type="ARBA" id="ARBA00023134"/>
    </source>
</evidence>
<dbReference type="SMART" id="SM00174">
    <property type="entry name" value="RHO"/>
    <property type="match status" value="1"/>
</dbReference>
<sequence length="322" mass="36426">MATSAVLSDNLPTYKLVVVGDGGVGKSALTIQFFQKIFVPDYDPTIEDSYLKHTEIDGQWAILDVLDTAGQEEFSAMREQYMRTGDGFLIVFSVTDKASFEHVDRFHQLILRVKDRESFPMILVANKVDLMHLRKISSEQGKEMAVKHNIPYIETSAKDPPQNVDKAFHDLVRVIRQQLPEKNHKQKRNTKWRGDRGTGTHRPFCVILNCLSCDSVSLHESDNKKESEAEKENINFKTPESCVTRKEAATLIKEDAALHIRLCMGQYYSASEELFCLQSSTWKIVAASELDPVTNNQCSDCCNVMFSTPDPWSKRAVLSGND</sequence>
<evidence type="ECO:0000313" key="3">
    <source>
        <dbReference type="EMBL" id="CAJ0967425.1"/>
    </source>
</evidence>
<dbReference type="SMART" id="SM00176">
    <property type="entry name" value="RAN"/>
    <property type="match status" value="1"/>
</dbReference>
<dbReference type="InterPro" id="IPR020849">
    <property type="entry name" value="Small_GTPase_Ras-type"/>
</dbReference>
<dbReference type="PROSITE" id="PS51419">
    <property type="entry name" value="RAB"/>
    <property type="match status" value="1"/>
</dbReference>
<dbReference type="SMART" id="SM00175">
    <property type="entry name" value="RAB"/>
    <property type="match status" value="1"/>
</dbReference>
<protein>
    <recommendedName>
        <fullName evidence="5">Small monomeric GTPase</fullName>
    </recommendedName>
</protein>
<dbReference type="Proteomes" id="UP001176940">
    <property type="component" value="Unassembled WGS sequence"/>
</dbReference>
<evidence type="ECO:0000313" key="4">
    <source>
        <dbReference type="Proteomes" id="UP001176940"/>
    </source>
</evidence>
<dbReference type="EMBL" id="CAUEEQ010078324">
    <property type="protein sequence ID" value="CAJ0967425.1"/>
    <property type="molecule type" value="Genomic_DNA"/>
</dbReference>
<keyword evidence="2" id="KW-0342">GTP-binding</keyword>
<organism evidence="3 4">
    <name type="scientific">Ranitomeya imitator</name>
    <name type="common">mimic poison frog</name>
    <dbReference type="NCBI Taxonomy" id="111125"/>
    <lineage>
        <taxon>Eukaryota</taxon>
        <taxon>Metazoa</taxon>
        <taxon>Chordata</taxon>
        <taxon>Craniata</taxon>
        <taxon>Vertebrata</taxon>
        <taxon>Euteleostomi</taxon>
        <taxon>Amphibia</taxon>
        <taxon>Batrachia</taxon>
        <taxon>Anura</taxon>
        <taxon>Neobatrachia</taxon>
        <taxon>Hyloidea</taxon>
        <taxon>Dendrobatidae</taxon>
        <taxon>Dendrobatinae</taxon>
        <taxon>Ranitomeya</taxon>
    </lineage>
</organism>
<dbReference type="PROSITE" id="PS51420">
    <property type="entry name" value="RHO"/>
    <property type="match status" value="1"/>
</dbReference>
<keyword evidence="1" id="KW-0547">Nucleotide-binding</keyword>
<dbReference type="NCBIfam" id="TIGR00231">
    <property type="entry name" value="small_GTP"/>
    <property type="match status" value="1"/>
</dbReference>
<keyword evidence="4" id="KW-1185">Reference proteome</keyword>
<dbReference type="Pfam" id="PF00071">
    <property type="entry name" value="Ras"/>
    <property type="match status" value="1"/>
</dbReference>
<gene>
    <name evidence="3" type="ORF">RIMI_LOCUS22221859</name>
</gene>
<dbReference type="InterPro" id="IPR027417">
    <property type="entry name" value="P-loop_NTPase"/>
</dbReference>
<dbReference type="InterPro" id="IPR001806">
    <property type="entry name" value="Small_GTPase"/>
</dbReference>
<proteinExistence type="predicted"/>
<dbReference type="PROSITE" id="PS51421">
    <property type="entry name" value="RAS"/>
    <property type="match status" value="1"/>
</dbReference>
<dbReference type="InterPro" id="IPR005225">
    <property type="entry name" value="Small_GTP-bd"/>
</dbReference>
<dbReference type="PANTHER" id="PTHR24070">
    <property type="entry name" value="RAS, DI-RAS, AND RHEB FAMILY MEMBERS OF SMALL GTPASE SUPERFAMILY"/>
    <property type="match status" value="1"/>
</dbReference>